<dbReference type="AlphaFoldDB" id="A0A858RIA7"/>
<dbReference type="Proteomes" id="UP000501812">
    <property type="component" value="Chromosome"/>
</dbReference>
<dbReference type="InterPro" id="IPR004919">
    <property type="entry name" value="GmrSD_N"/>
</dbReference>
<evidence type="ECO:0000259" key="1">
    <source>
        <dbReference type="Pfam" id="PF03235"/>
    </source>
</evidence>
<reference evidence="2 3" key="1">
    <citation type="submission" date="2020-04" db="EMBL/GenBank/DDBJ databases">
        <title>Luteolibacter sp. G-1-1-1 isolated from soil.</title>
        <authorList>
            <person name="Dahal R.H."/>
        </authorList>
    </citation>
    <scope>NUCLEOTIDE SEQUENCE [LARGE SCALE GENOMIC DNA]</scope>
    <source>
        <strain evidence="2 3">G-1-1-1</strain>
    </source>
</reference>
<name>A0A858RIA7_9BACT</name>
<sequence>MKLLASDPDIKTIMGRIDGNELDLQPDFQRGEVWADSKKQRLIDTVLRDWHIPPIHVIERPSGKQEVLDGQQRLVAIRDFVHGKIRVNGNTAPFNADLASINGCSYHDLPQHFRWRFDRFTIRVFRLVDFEPDEPGELFFRLNQPAALTASEQRNAFFGPVREQIRSICERFEQFGLSEHYLGFSNSRMAFDDIVAKQCLIAENRSFRQKITATAITERYRSSDPFSNDVIRAVENSLRIFGSASSRAFLPIKFNKATVLSWLCFIARWFPHFNRAWFETEFIRFLEEFEHDRLDSKLLSNGSKTPHGYSVRILNIFTDRSSLRVGDVSSLILRDAAIAYCMMAYLSKRGGLEFVEHMPSLQLREMRNIFRQDVIIGEESFYQLLEAINWGAWG</sequence>
<organism evidence="2 3">
    <name type="scientific">Luteolibacter luteus</name>
    <dbReference type="NCBI Taxonomy" id="2728835"/>
    <lineage>
        <taxon>Bacteria</taxon>
        <taxon>Pseudomonadati</taxon>
        <taxon>Verrucomicrobiota</taxon>
        <taxon>Verrucomicrobiia</taxon>
        <taxon>Verrucomicrobiales</taxon>
        <taxon>Verrucomicrobiaceae</taxon>
        <taxon>Luteolibacter</taxon>
    </lineage>
</organism>
<keyword evidence="3" id="KW-1185">Reference proteome</keyword>
<dbReference type="EMBL" id="CP051774">
    <property type="protein sequence ID" value="QJE96238.1"/>
    <property type="molecule type" value="Genomic_DNA"/>
</dbReference>
<accession>A0A858RIA7</accession>
<evidence type="ECO:0000313" key="2">
    <source>
        <dbReference type="EMBL" id="QJE96238.1"/>
    </source>
</evidence>
<dbReference type="PANTHER" id="PTHR39639">
    <property type="entry name" value="CHROMOSOME 16, WHOLE GENOME SHOTGUN SEQUENCE"/>
    <property type="match status" value="1"/>
</dbReference>
<evidence type="ECO:0000313" key="3">
    <source>
        <dbReference type="Proteomes" id="UP000501812"/>
    </source>
</evidence>
<gene>
    <name evidence="2" type="ORF">HHL09_10735</name>
</gene>
<dbReference type="PANTHER" id="PTHR39639:SF1">
    <property type="entry name" value="DUF262 DOMAIN-CONTAINING PROTEIN"/>
    <property type="match status" value="1"/>
</dbReference>
<protein>
    <submittedName>
        <fullName evidence="2">DUF262 domain-containing protein</fullName>
    </submittedName>
</protein>
<proteinExistence type="predicted"/>
<feature type="domain" description="GmrSD restriction endonucleases N-terminal" evidence="1">
    <location>
        <begin position="20"/>
        <end position="158"/>
    </location>
</feature>
<dbReference type="RefSeq" id="WP_169454639.1">
    <property type="nucleotide sequence ID" value="NZ_CP051774.1"/>
</dbReference>
<dbReference type="Pfam" id="PF03235">
    <property type="entry name" value="GmrSD_N"/>
    <property type="match status" value="1"/>
</dbReference>
<dbReference type="KEGG" id="luo:HHL09_10735"/>